<gene>
    <name evidence="2" type="ORF">EII34_10665</name>
</gene>
<dbReference type="EMBL" id="RQZG01000012">
    <property type="protein sequence ID" value="RRD04288.1"/>
    <property type="molecule type" value="Genomic_DNA"/>
</dbReference>
<keyword evidence="1" id="KW-0472">Membrane</keyword>
<proteinExistence type="predicted"/>
<dbReference type="AlphaFoldDB" id="A0A3P1T4Q2"/>
<feature type="transmembrane region" description="Helical" evidence="1">
    <location>
        <begin position="116"/>
        <end position="136"/>
    </location>
</feature>
<feature type="transmembrane region" description="Helical" evidence="1">
    <location>
        <begin position="318"/>
        <end position="335"/>
    </location>
</feature>
<dbReference type="InterPro" id="IPR058226">
    <property type="entry name" value="AZOBR_p60025-like"/>
</dbReference>
<protein>
    <recommendedName>
        <fullName evidence="4">Glycosyltransferase RgtA/B/C/D-like domain-containing protein</fullName>
    </recommendedName>
</protein>
<organism evidence="2 3">
    <name type="scientific">Arachnia propionica</name>
    <dbReference type="NCBI Taxonomy" id="1750"/>
    <lineage>
        <taxon>Bacteria</taxon>
        <taxon>Bacillati</taxon>
        <taxon>Actinomycetota</taxon>
        <taxon>Actinomycetes</taxon>
        <taxon>Propionibacteriales</taxon>
        <taxon>Propionibacteriaceae</taxon>
        <taxon>Arachnia</taxon>
    </lineage>
</organism>
<evidence type="ECO:0008006" key="4">
    <source>
        <dbReference type="Google" id="ProtNLM"/>
    </source>
</evidence>
<feature type="transmembrane region" description="Helical" evidence="1">
    <location>
        <begin position="347"/>
        <end position="368"/>
    </location>
</feature>
<comment type="caution">
    <text evidence="2">The sequence shown here is derived from an EMBL/GenBank/DDBJ whole genome shotgun (WGS) entry which is preliminary data.</text>
</comment>
<feature type="transmembrane region" description="Helical" evidence="1">
    <location>
        <begin position="229"/>
        <end position="246"/>
    </location>
</feature>
<accession>A0A3P1T4Q2</accession>
<keyword evidence="1" id="KW-0812">Transmembrane</keyword>
<feature type="transmembrane region" description="Helical" evidence="1">
    <location>
        <begin position="148"/>
        <end position="181"/>
    </location>
</feature>
<sequence length="384" mass="41262">MRNRFGIPVVCGLMAAVVTVLCQLLAHPAPFHPSRLLSVATTDPLAALLAERDPAFLFTTAADHYDGTYYVAVALDPFATGQAHDLIDLAAYRYGHPLHGWVAGLLSLGQPTLLPWVFWGLSVASTVAAAVLMSALARRLGGSPWLGLLVCFTPGLLFSASTALTEPGQVALICALLLAWHREERSWPVIATLGVAVCLMKEQLVLVPVALGLAELLRWIRTRTIDWRPVPPLLAGPVVLAAWLLYVRSRFTAEQSTYDDGNVGAPVVGWLETFDLANQMRVGDFLSSQIGSTAVPGLLAVAAVLVVASVVGLVQRSALGLVVLLQSVLVSTLGWRTLLYPHEMFRIPSVTLSLAALLLVLAVTGNAARWSRTVDRATIHDHRE</sequence>
<name>A0A3P1T4Q2_9ACTN</name>
<feature type="transmembrane region" description="Helical" evidence="1">
    <location>
        <begin position="187"/>
        <end position="217"/>
    </location>
</feature>
<feature type="transmembrane region" description="Helical" evidence="1">
    <location>
        <begin position="290"/>
        <end position="311"/>
    </location>
</feature>
<evidence type="ECO:0000256" key="1">
    <source>
        <dbReference type="SAM" id="Phobius"/>
    </source>
</evidence>
<reference evidence="2 3" key="1">
    <citation type="submission" date="2018-11" db="EMBL/GenBank/DDBJ databases">
        <title>Genomes From Bacteria Associated with the Canine Oral Cavity: a Test Case for Automated Genome-Based Taxonomic Assignment.</title>
        <authorList>
            <person name="Coil D.A."/>
            <person name="Jospin G."/>
            <person name="Darling A.E."/>
            <person name="Wallis C."/>
            <person name="Davis I.J."/>
            <person name="Harris S."/>
            <person name="Eisen J.A."/>
            <person name="Holcombe L.J."/>
            <person name="O'Flynn C."/>
        </authorList>
    </citation>
    <scope>NUCLEOTIDE SEQUENCE [LARGE SCALE GENOMIC DNA]</scope>
    <source>
        <strain evidence="2 3">OH887_COT-365</strain>
    </source>
</reference>
<evidence type="ECO:0000313" key="2">
    <source>
        <dbReference type="EMBL" id="RRD04288.1"/>
    </source>
</evidence>
<dbReference type="OrthoDB" id="3725238at2"/>
<dbReference type="NCBIfam" id="NF046093">
    <property type="entry name" value="AZOBR_p60025_fam"/>
    <property type="match status" value="1"/>
</dbReference>
<evidence type="ECO:0000313" key="3">
    <source>
        <dbReference type="Proteomes" id="UP000280819"/>
    </source>
</evidence>
<dbReference type="Proteomes" id="UP000280819">
    <property type="component" value="Unassembled WGS sequence"/>
</dbReference>
<dbReference type="RefSeq" id="WP_124845143.1">
    <property type="nucleotide sequence ID" value="NZ_RQZG01000012.1"/>
</dbReference>
<keyword evidence="1" id="KW-1133">Transmembrane helix</keyword>